<evidence type="ECO:0000313" key="2">
    <source>
        <dbReference type="Proteomes" id="UP001140234"/>
    </source>
</evidence>
<organism evidence="1 2">
    <name type="scientific">Coemansia nantahalensis</name>
    <dbReference type="NCBI Taxonomy" id="2789366"/>
    <lineage>
        <taxon>Eukaryota</taxon>
        <taxon>Fungi</taxon>
        <taxon>Fungi incertae sedis</taxon>
        <taxon>Zoopagomycota</taxon>
        <taxon>Kickxellomycotina</taxon>
        <taxon>Kickxellomycetes</taxon>
        <taxon>Kickxellales</taxon>
        <taxon>Kickxellaceae</taxon>
        <taxon>Coemansia</taxon>
    </lineage>
</organism>
<keyword evidence="2" id="KW-1185">Reference proteome</keyword>
<reference evidence="1" key="1">
    <citation type="submission" date="2022-07" db="EMBL/GenBank/DDBJ databases">
        <title>Phylogenomic reconstructions and comparative analyses of Kickxellomycotina fungi.</title>
        <authorList>
            <person name="Reynolds N.K."/>
            <person name="Stajich J.E."/>
            <person name="Barry K."/>
            <person name="Grigoriev I.V."/>
            <person name="Crous P."/>
            <person name="Smith M.E."/>
        </authorList>
    </citation>
    <scope>NUCLEOTIDE SEQUENCE</scope>
    <source>
        <strain evidence="1">CBS 109366</strain>
    </source>
</reference>
<gene>
    <name evidence="1" type="ORF">IWQ57_004569</name>
</gene>
<evidence type="ECO:0000313" key="1">
    <source>
        <dbReference type="EMBL" id="KAJ2765959.1"/>
    </source>
</evidence>
<dbReference type="EMBL" id="JANBUJ010001843">
    <property type="protein sequence ID" value="KAJ2765959.1"/>
    <property type="molecule type" value="Genomic_DNA"/>
</dbReference>
<feature type="non-terminal residue" evidence="1">
    <location>
        <position position="1"/>
    </location>
</feature>
<feature type="non-terminal residue" evidence="1">
    <location>
        <position position="140"/>
    </location>
</feature>
<sequence length="140" mass="15100">PNRDAAKAHGLVAPAQRQGGELDDRRLGGQQRRQQQWRQQQPRAVGRGDCRRCRGGSGGGPRAGRRAAVLAAPPAKVAVCAKARLRRVPRVQSVAARRHGRLPQRQRRHAAVAGRPPPVQPAALPGPHRPVAAPRARRGL</sequence>
<protein>
    <submittedName>
        <fullName evidence="1">Uncharacterized protein</fullName>
    </submittedName>
</protein>
<proteinExistence type="predicted"/>
<accession>A0ACC1JRE0</accession>
<name>A0ACC1JRE0_9FUNG</name>
<dbReference type="Proteomes" id="UP001140234">
    <property type="component" value="Unassembled WGS sequence"/>
</dbReference>
<comment type="caution">
    <text evidence="1">The sequence shown here is derived from an EMBL/GenBank/DDBJ whole genome shotgun (WGS) entry which is preliminary data.</text>
</comment>